<comment type="function">
    <text evidence="5">Catalyzes the formation of 2'O-methylated cytidine (Cm32) or 2'O-methylated uridine (Um32) at position 32 in tRNA.</text>
</comment>
<dbReference type="RefSeq" id="WP_066611760.1">
    <property type="nucleotide sequence ID" value="NZ_LQQU01000017.1"/>
</dbReference>
<evidence type="ECO:0000259" key="7">
    <source>
        <dbReference type="Pfam" id="PF00588"/>
    </source>
</evidence>
<dbReference type="InterPro" id="IPR004384">
    <property type="entry name" value="RNA_MeTrfase_TrmJ/LasT"/>
</dbReference>
<accession>A0A165FCG9</accession>
<feature type="compositionally biased region" description="Low complexity" evidence="6">
    <location>
        <begin position="244"/>
        <end position="256"/>
    </location>
</feature>
<evidence type="ECO:0000256" key="6">
    <source>
        <dbReference type="SAM" id="MobiDB-lite"/>
    </source>
</evidence>
<name>A0A165FCG9_9NEIS</name>
<dbReference type="Gene3D" id="3.40.1280.10">
    <property type="match status" value="1"/>
</dbReference>
<dbReference type="FunFam" id="3.40.1280.10:FF:000006">
    <property type="entry name" value="Uncharacterized tRNA/rRNA methyltransferase HI_0380"/>
    <property type="match status" value="1"/>
</dbReference>
<comment type="subcellular location">
    <subcellularLocation>
        <location evidence="5">Cytoplasm</location>
    </subcellularLocation>
</comment>
<evidence type="ECO:0000256" key="4">
    <source>
        <dbReference type="ARBA" id="ARBA00022691"/>
    </source>
</evidence>
<dbReference type="Pfam" id="PF00588">
    <property type="entry name" value="SpoU_methylase"/>
    <property type="match status" value="1"/>
</dbReference>
<evidence type="ECO:0000256" key="3">
    <source>
        <dbReference type="ARBA" id="ARBA00022679"/>
    </source>
</evidence>
<proteinExistence type="inferred from homology"/>
<comment type="caution">
    <text evidence="8">The sequence shown here is derived from an EMBL/GenBank/DDBJ whole genome shotgun (WGS) entry which is preliminary data.</text>
</comment>
<comment type="catalytic activity">
    <reaction evidence="5">
        <text>uridine(32) in tRNA + S-adenosyl-L-methionine = 2'-O-methyluridine(32) in tRNA + S-adenosyl-L-homocysteine + H(+)</text>
        <dbReference type="Rhea" id="RHEA:42936"/>
        <dbReference type="Rhea" id="RHEA-COMP:10107"/>
        <dbReference type="Rhea" id="RHEA-COMP:10290"/>
        <dbReference type="ChEBI" id="CHEBI:15378"/>
        <dbReference type="ChEBI" id="CHEBI:57856"/>
        <dbReference type="ChEBI" id="CHEBI:59789"/>
        <dbReference type="ChEBI" id="CHEBI:65315"/>
        <dbReference type="ChEBI" id="CHEBI:74478"/>
        <dbReference type="EC" id="2.1.1.200"/>
    </reaction>
</comment>
<keyword evidence="9" id="KW-1185">Reference proteome</keyword>
<dbReference type="EMBL" id="LQQU01000017">
    <property type="protein sequence ID" value="KZE32804.1"/>
    <property type="molecule type" value="Genomic_DNA"/>
</dbReference>
<evidence type="ECO:0000313" key="9">
    <source>
        <dbReference type="Proteomes" id="UP000076625"/>
    </source>
</evidence>
<comment type="catalytic activity">
    <reaction evidence="5">
        <text>cytidine(32) in tRNA + S-adenosyl-L-methionine = 2'-O-methylcytidine(32) in tRNA + S-adenosyl-L-homocysteine + H(+)</text>
        <dbReference type="Rhea" id="RHEA:42932"/>
        <dbReference type="Rhea" id="RHEA-COMP:10288"/>
        <dbReference type="Rhea" id="RHEA-COMP:10289"/>
        <dbReference type="ChEBI" id="CHEBI:15378"/>
        <dbReference type="ChEBI" id="CHEBI:57856"/>
        <dbReference type="ChEBI" id="CHEBI:59789"/>
        <dbReference type="ChEBI" id="CHEBI:74495"/>
        <dbReference type="ChEBI" id="CHEBI:82748"/>
        <dbReference type="EC" id="2.1.1.200"/>
    </reaction>
</comment>
<dbReference type="Proteomes" id="UP000076625">
    <property type="component" value="Unassembled WGS sequence"/>
</dbReference>
<comment type="subunit">
    <text evidence="5">Homodimer.</text>
</comment>
<dbReference type="GO" id="GO:0003723">
    <property type="term" value="F:RNA binding"/>
    <property type="evidence" value="ECO:0007669"/>
    <property type="project" value="InterPro"/>
</dbReference>
<reference evidence="9" key="1">
    <citation type="submission" date="2016-01" db="EMBL/GenBank/DDBJ databases">
        <title>Draft genome of Chromobacterium sp. F49.</title>
        <authorList>
            <person name="Hong K.W."/>
        </authorList>
    </citation>
    <scope>NUCLEOTIDE SEQUENCE [LARGE SCALE GENOMIC DNA]</scope>
    <source>
        <strain evidence="9">CN10</strain>
    </source>
</reference>
<dbReference type="InterPro" id="IPR029028">
    <property type="entry name" value="Alpha/beta_knot_MTases"/>
</dbReference>
<keyword evidence="3 8" id="KW-0808">Transferase</keyword>
<dbReference type="GO" id="GO:0002128">
    <property type="term" value="P:tRNA nucleoside ribose methylation"/>
    <property type="evidence" value="ECO:0007669"/>
    <property type="project" value="TreeGrafter"/>
</dbReference>
<dbReference type="SUPFAM" id="SSF75217">
    <property type="entry name" value="alpha/beta knot"/>
    <property type="match status" value="1"/>
</dbReference>
<dbReference type="PANTHER" id="PTHR42786:SF2">
    <property type="entry name" value="TRNA (CYTIDINE_URIDINE-2'-O-)-METHYLTRANSFERASE TRMJ"/>
    <property type="match status" value="1"/>
</dbReference>
<keyword evidence="2 5" id="KW-0489">Methyltransferase</keyword>
<evidence type="ECO:0000256" key="5">
    <source>
        <dbReference type="RuleBase" id="RU362024"/>
    </source>
</evidence>
<evidence type="ECO:0000256" key="1">
    <source>
        <dbReference type="ARBA" id="ARBA00007228"/>
    </source>
</evidence>
<keyword evidence="4 5" id="KW-0949">S-adenosyl-L-methionine</keyword>
<keyword evidence="5" id="KW-0963">Cytoplasm</keyword>
<dbReference type="PIRSF" id="PIRSF004808">
    <property type="entry name" value="LasT"/>
    <property type="match status" value="1"/>
</dbReference>
<feature type="region of interest" description="Disordered" evidence="6">
    <location>
        <begin position="244"/>
        <end position="263"/>
    </location>
</feature>
<dbReference type="GO" id="GO:0005829">
    <property type="term" value="C:cytosol"/>
    <property type="evidence" value="ECO:0007669"/>
    <property type="project" value="TreeGrafter"/>
</dbReference>
<dbReference type="GO" id="GO:0106339">
    <property type="term" value="F:tRNA (cytidine(32)-2'-O)-methyltransferase activity"/>
    <property type="evidence" value="ECO:0007669"/>
    <property type="project" value="RHEA"/>
</dbReference>
<dbReference type="GO" id="GO:0160206">
    <property type="term" value="F:tRNA (cytidine(32)/uridine(32)-2'-O)-methyltransferase activity"/>
    <property type="evidence" value="ECO:0007669"/>
    <property type="project" value="UniProtKB-EC"/>
</dbReference>
<protein>
    <recommendedName>
        <fullName evidence="5">tRNA (cytidine/uridine-2'-O-)-methyltransferase TrmJ</fullName>
        <ecNumber evidence="5">2.1.1.200</ecNumber>
    </recommendedName>
    <alternativeName>
        <fullName evidence="5">tRNA (cytidine(32)/uridine(32)-2'-O)-methyltransferase</fullName>
    </alternativeName>
    <alternativeName>
        <fullName evidence="5">tRNA Cm32/Um32 methyltransferase</fullName>
    </alternativeName>
</protein>
<dbReference type="NCBIfam" id="TIGR00050">
    <property type="entry name" value="rRNA_methyl_1"/>
    <property type="match status" value="1"/>
</dbReference>
<dbReference type="InterPro" id="IPR001537">
    <property type="entry name" value="SpoU_MeTrfase"/>
</dbReference>
<evidence type="ECO:0000313" key="8">
    <source>
        <dbReference type="EMBL" id="KZE32804.1"/>
    </source>
</evidence>
<dbReference type="OrthoDB" id="9806346at2"/>
<comment type="similarity">
    <text evidence="1">Belongs to the class IV-like SAM-binding methyltransferase superfamily. RNA methyltransferase TrmH family.</text>
</comment>
<sequence>MNKPQVPDFLKNIRVVLARPSHPGNIGSAARAMKTMGLTRLYLVAPKTFPSDEANTLASGAVDVLEHAVVTATLAEALAGVTVACALTSRRRELTTPLATPRELAPELVARARAGEGVALVFGNETFGLSIDEVEQCNRLITIPGNPDYFSLNLAMAVQVLCYELFSHVEVGVDYLKPDGEAATHEEVDGFYRHLDQTLDAIGYYRRRNGERLMRRLKTLFNRAQLQREEVDILRGMLKQMQRAADGALPPAAASDAPPPDAR</sequence>
<dbReference type="STRING" id="1452487.AVW16_10485"/>
<dbReference type="Gene3D" id="1.10.8.590">
    <property type="match status" value="1"/>
</dbReference>
<dbReference type="PANTHER" id="PTHR42786">
    <property type="entry name" value="TRNA/RRNA METHYLTRANSFERASE"/>
    <property type="match status" value="1"/>
</dbReference>
<dbReference type="AlphaFoldDB" id="A0A165FCG9"/>
<dbReference type="InterPro" id="IPR029026">
    <property type="entry name" value="tRNA_m1G_MTases_N"/>
</dbReference>
<evidence type="ECO:0000256" key="2">
    <source>
        <dbReference type="ARBA" id="ARBA00022603"/>
    </source>
</evidence>
<dbReference type="EC" id="2.1.1.200" evidence="5"/>
<feature type="domain" description="tRNA/rRNA methyltransferase SpoU type" evidence="7">
    <location>
        <begin position="13"/>
        <end position="163"/>
    </location>
</feature>
<dbReference type="CDD" id="cd18093">
    <property type="entry name" value="SpoU-like_TrmJ"/>
    <property type="match status" value="1"/>
</dbReference>
<keyword evidence="5" id="KW-0819">tRNA processing</keyword>
<gene>
    <name evidence="5" type="primary">trmJ</name>
    <name evidence="8" type="ORF">AVW16_10485</name>
</gene>
<organism evidence="8 9">
    <name type="scientific">Crenobacter luteus</name>
    <dbReference type="NCBI Taxonomy" id="1452487"/>
    <lineage>
        <taxon>Bacteria</taxon>
        <taxon>Pseudomonadati</taxon>
        <taxon>Pseudomonadota</taxon>
        <taxon>Betaproteobacteria</taxon>
        <taxon>Neisseriales</taxon>
        <taxon>Neisseriaceae</taxon>
        <taxon>Crenobacter</taxon>
    </lineage>
</organism>